<evidence type="ECO:0000313" key="1">
    <source>
        <dbReference type="EMBL" id="TLX44170.1"/>
    </source>
</evidence>
<reference evidence="1 2" key="1">
    <citation type="submission" date="2019-05" db="EMBL/GenBank/DDBJ databases">
        <authorList>
            <person name="Zhou X."/>
        </authorList>
    </citation>
    <scope>NUCLEOTIDE SEQUENCE [LARGE SCALE GENOMIC DNA]</scope>
    <source>
        <strain evidence="1 2">DSM 432</strain>
    </source>
</reference>
<dbReference type="OrthoDB" id="5521250at2"/>
<comment type="caution">
    <text evidence="1">The sequence shown here is derived from an EMBL/GenBank/DDBJ whole genome shotgun (WGS) entry which is preliminary data.</text>
</comment>
<dbReference type="Proteomes" id="UP000305131">
    <property type="component" value="Unassembled WGS sequence"/>
</dbReference>
<sequence length="90" mass="9489">MDDQISSRRALLRLATLAAGGAMVAASGQGAQAYQGNMERAVGELETALRSLREATPDKGGHRERAIALIQEAMGEVQAGIDYAARKFGD</sequence>
<name>A0A6C1KIY7_XANAU</name>
<proteinExistence type="predicted"/>
<dbReference type="GeneID" id="95772763"/>
<dbReference type="RefSeq" id="WP_138398365.1">
    <property type="nucleotide sequence ID" value="NZ_JBAFVI010000022.1"/>
</dbReference>
<accession>A0A6C1KIY7</accession>
<organism evidence="1 2">
    <name type="scientific">Xanthobacter autotrophicus</name>
    <dbReference type="NCBI Taxonomy" id="280"/>
    <lineage>
        <taxon>Bacteria</taxon>
        <taxon>Pseudomonadati</taxon>
        <taxon>Pseudomonadota</taxon>
        <taxon>Alphaproteobacteria</taxon>
        <taxon>Hyphomicrobiales</taxon>
        <taxon>Xanthobacteraceae</taxon>
        <taxon>Xanthobacter</taxon>
    </lineage>
</organism>
<dbReference type="AlphaFoldDB" id="A0A6C1KIY7"/>
<dbReference type="PROSITE" id="PS51318">
    <property type="entry name" value="TAT"/>
    <property type="match status" value="1"/>
</dbReference>
<dbReference type="InterPro" id="IPR006311">
    <property type="entry name" value="TAT_signal"/>
</dbReference>
<evidence type="ECO:0000313" key="2">
    <source>
        <dbReference type="Proteomes" id="UP000305131"/>
    </source>
</evidence>
<gene>
    <name evidence="1" type="ORF">FBQ73_04735</name>
</gene>
<protein>
    <submittedName>
        <fullName evidence="1">Uncharacterized protein</fullName>
    </submittedName>
</protein>
<dbReference type="EMBL" id="VAUP01000014">
    <property type="protein sequence ID" value="TLX44170.1"/>
    <property type="molecule type" value="Genomic_DNA"/>
</dbReference>